<comment type="caution">
    <text evidence="1">The sequence shown here is derived from an EMBL/GenBank/DDBJ whole genome shotgun (WGS) entry which is preliminary data.</text>
</comment>
<sequence length="53" mass="6169">MEVAWREARVEKRSGGEDGRFTEKAKTWYEKGSGSFRMFSSKLTPLAWLQDQV</sequence>
<organism evidence="1 2">
    <name type="scientific">Fusarium oxysporum f. sp. cepae</name>
    <dbReference type="NCBI Taxonomy" id="396571"/>
    <lineage>
        <taxon>Eukaryota</taxon>
        <taxon>Fungi</taxon>
        <taxon>Dikarya</taxon>
        <taxon>Ascomycota</taxon>
        <taxon>Pezizomycotina</taxon>
        <taxon>Sordariomycetes</taxon>
        <taxon>Hypocreomycetidae</taxon>
        <taxon>Hypocreales</taxon>
        <taxon>Nectriaceae</taxon>
        <taxon>Fusarium</taxon>
        <taxon>Fusarium oxysporum species complex</taxon>
    </lineage>
</organism>
<dbReference type="AlphaFoldDB" id="A0A3L6NJ40"/>
<accession>A0A3L6NJ40</accession>
<name>A0A3L6NJ40_FUSOX</name>
<proteinExistence type="predicted"/>
<evidence type="ECO:0000313" key="1">
    <source>
        <dbReference type="EMBL" id="RKK17579.1"/>
    </source>
</evidence>
<reference evidence="1 2" key="1">
    <citation type="journal article" date="2018" name="Sci. Rep.">
        <title>Characterisation of pathogen-specific regions and novel effector candidates in Fusarium oxysporum f. sp. cepae.</title>
        <authorList>
            <person name="Armitage A.D."/>
            <person name="Taylor A."/>
            <person name="Sobczyk M.K."/>
            <person name="Baxter L."/>
            <person name="Greenfield B.P."/>
            <person name="Bates H.J."/>
            <person name="Wilson F."/>
            <person name="Jackson A.C."/>
            <person name="Ott S."/>
            <person name="Harrison R.J."/>
            <person name="Clarkson J.P."/>
        </authorList>
    </citation>
    <scope>NUCLEOTIDE SEQUENCE [LARGE SCALE GENOMIC DNA]</scope>
    <source>
        <strain evidence="1 2">FoC_Fus2</strain>
    </source>
</reference>
<evidence type="ECO:0000313" key="2">
    <source>
        <dbReference type="Proteomes" id="UP000270866"/>
    </source>
</evidence>
<dbReference type="EMBL" id="MRCU01000005">
    <property type="protein sequence ID" value="RKK17579.1"/>
    <property type="molecule type" value="Genomic_DNA"/>
</dbReference>
<protein>
    <submittedName>
        <fullName evidence="1">Uncharacterized protein</fullName>
    </submittedName>
</protein>
<dbReference type="Proteomes" id="UP000270866">
    <property type="component" value="Unassembled WGS sequence"/>
</dbReference>
<gene>
    <name evidence="1" type="ORF">BFJ65_g7912</name>
</gene>